<dbReference type="GO" id="GO:0002090">
    <property type="term" value="P:regulation of receptor internalization"/>
    <property type="evidence" value="ECO:0000318"/>
    <property type="project" value="GO_Central"/>
</dbReference>
<evidence type="ECO:0000259" key="6">
    <source>
        <dbReference type="SMART" id="SM00244"/>
    </source>
</evidence>
<dbReference type="GO" id="GO:2000049">
    <property type="term" value="P:positive regulation of cell-cell adhesion mediated by cadherin"/>
    <property type="evidence" value="ECO:0000318"/>
    <property type="project" value="GO_Central"/>
</dbReference>
<evidence type="ECO:0000256" key="2">
    <source>
        <dbReference type="ARBA" id="ARBA00007161"/>
    </source>
</evidence>
<evidence type="ECO:0000313" key="7">
    <source>
        <dbReference type="EMBL" id="EDV27568.1"/>
    </source>
</evidence>
<dbReference type="Pfam" id="PF15975">
    <property type="entry name" value="Flot"/>
    <property type="match status" value="1"/>
</dbReference>
<evidence type="ECO:0000313" key="8">
    <source>
        <dbReference type="Proteomes" id="UP000009022"/>
    </source>
</evidence>
<dbReference type="GO" id="GO:0045807">
    <property type="term" value="P:positive regulation of endocytosis"/>
    <property type="evidence" value="ECO:0000318"/>
    <property type="project" value="GO_Central"/>
</dbReference>
<dbReference type="GO" id="GO:0016600">
    <property type="term" value="C:flotillin complex"/>
    <property type="evidence" value="ECO:0000318"/>
    <property type="project" value="GO_Central"/>
</dbReference>
<dbReference type="eggNOG" id="KOG2668">
    <property type="taxonomic scope" value="Eukaryota"/>
</dbReference>
<dbReference type="OrthoDB" id="6080404at2759"/>
<evidence type="ECO:0000256" key="4">
    <source>
        <dbReference type="RuleBase" id="RU366054"/>
    </source>
</evidence>
<dbReference type="InterPro" id="IPR001107">
    <property type="entry name" value="Band_7"/>
</dbReference>
<keyword evidence="8" id="KW-1185">Reference proteome</keyword>
<name>B3RP39_TRIAD</name>
<protein>
    <recommendedName>
        <fullName evidence="6">Band 7 domain-containing protein</fullName>
    </recommendedName>
</protein>
<dbReference type="GeneID" id="6750617"/>
<dbReference type="OMA" id="AFQIQDI"/>
<dbReference type="HOGENOM" id="CLU_038134_1_0_1"/>
<dbReference type="CDD" id="cd03399">
    <property type="entry name" value="SPFH_flotillin"/>
    <property type="match status" value="1"/>
</dbReference>
<gene>
    <name evidence="7" type="ORF">TRIADDRAFT_21614</name>
</gene>
<proteinExistence type="inferred from homology"/>
<evidence type="ECO:0000256" key="3">
    <source>
        <dbReference type="ARBA" id="ARBA00023136"/>
    </source>
</evidence>
<dbReference type="GO" id="GO:0072659">
    <property type="term" value="P:protein localization to plasma membrane"/>
    <property type="evidence" value="ECO:0000318"/>
    <property type="project" value="GO_Central"/>
</dbReference>
<organism evidence="7 8">
    <name type="scientific">Trichoplax adhaerens</name>
    <name type="common">Trichoplax reptans</name>
    <dbReference type="NCBI Taxonomy" id="10228"/>
    <lineage>
        <taxon>Eukaryota</taxon>
        <taxon>Metazoa</taxon>
        <taxon>Placozoa</taxon>
        <taxon>Uniplacotomia</taxon>
        <taxon>Trichoplacea</taxon>
        <taxon>Trichoplacidae</taxon>
        <taxon>Trichoplax</taxon>
    </lineage>
</organism>
<dbReference type="EMBL" id="DS985242">
    <property type="protein sequence ID" value="EDV27568.1"/>
    <property type="molecule type" value="Genomic_DNA"/>
</dbReference>
<keyword evidence="3" id="KW-0472">Membrane</keyword>
<feature type="domain" description="Band 7" evidence="6">
    <location>
        <begin position="86"/>
        <end position="268"/>
    </location>
</feature>
<dbReference type="PANTHER" id="PTHR13806">
    <property type="entry name" value="FLOTILLIN-RELATED"/>
    <property type="match status" value="1"/>
</dbReference>
<accession>B3RP39</accession>
<dbReference type="CTD" id="6750617"/>
<comment type="similarity">
    <text evidence="2 4">Belongs to the band 7/mec-2 family. Flotillin subfamily.</text>
</comment>
<dbReference type="AlphaFoldDB" id="B3RP39"/>
<dbReference type="GO" id="GO:0031410">
    <property type="term" value="C:cytoplasmic vesicle"/>
    <property type="evidence" value="ECO:0000318"/>
    <property type="project" value="GO_Central"/>
</dbReference>
<dbReference type="Proteomes" id="UP000009022">
    <property type="component" value="Unassembled WGS sequence"/>
</dbReference>
<dbReference type="RefSeq" id="XP_002109402.1">
    <property type="nucleotide sequence ID" value="XM_002109366.1"/>
</dbReference>
<dbReference type="PhylomeDB" id="B3RP39"/>
<dbReference type="InterPro" id="IPR027705">
    <property type="entry name" value="Flotillin_fam"/>
</dbReference>
<dbReference type="STRING" id="10228.B3RP39"/>
<evidence type="ECO:0000256" key="1">
    <source>
        <dbReference type="ARBA" id="ARBA00004370"/>
    </source>
</evidence>
<dbReference type="SUPFAM" id="SSF117892">
    <property type="entry name" value="Band 7/SPFH domain"/>
    <property type="match status" value="1"/>
</dbReference>
<dbReference type="GO" id="GO:0002020">
    <property type="term" value="F:protease binding"/>
    <property type="evidence" value="ECO:0000318"/>
    <property type="project" value="GO_Central"/>
</dbReference>
<dbReference type="GO" id="GO:0005886">
    <property type="term" value="C:plasma membrane"/>
    <property type="evidence" value="ECO:0000318"/>
    <property type="project" value="GO_Central"/>
</dbReference>
<sequence>MVFFETSGPNEAMVVSGMCHTRPLVIPGGRVFVWPIVQRLQRLSLNTLTLNIDTPNVYTRQGVAISVTGVAQVKVQSTNEEMLQSACQQFLGKTETEMRRIAQETLEGHQRAIMGTMTVEEIYQDRKKFSKSVFDVASSDLVSMGISVVSYTLKDIRDSEGYLLALGMARTAQVKRDAMIGEAEAKRDSGIKEARAEQQKMAAQYTNDIEVAKSQRDFQLKKAAYDIEVNTRKAEADLSYELQAAKTKQRIKEEEMQIKVVERAQQIQVQEQEITRRERELEAQVKQPALAEKYKLEKLAEANKKRVILEAEAAAEAIRVKGEAEAFAVEAKAKAEAEQMAKKADAWKEYQEAAMVDMVLETMPKIAAEVAAPISQARKITMVSGGDGEVGASKITGEVLNIIRQMPKVVEDLTGIDITKVCTYSFFNCDDLIL</sequence>
<dbReference type="Gene3D" id="3.30.479.30">
    <property type="entry name" value="Band 7 domain"/>
    <property type="match status" value="1"/>
</dbReference>
<evidence type="ECO:0000256" key="5">
    <source>
        <dbReference type="SAM" id="Coils"/>
    </source>
</evidence>
<dbReference type="InterPro" id="IPR036013">
    <property type="entry name" value="Band_7/SPFH_dom_sf"/>
</dbReference>
<dbReference type="InterPro" id="IPR031905">
    <property type="entry name" value="Flotillin_C"/>
</dbReference>
<dbReference type="SMART" id="SM00244">
    <property type="entry name" value="PHB"/>
    <property type="match status" value="1"/>
</dbReference>
<dbReference type="Pfam" id="PF01145">
    <property type="entry name" value="Band_7"/>
    <property type="match status" value="1"/>
</dbReference>
<dbReference type="GO" id="GO:1901890">
    <property type="term" value="P:positive regulation of cell junction assembly"/>
    <property type="evidence" value="ECO:0000318"/>
    <property type="project" value="GO_Central"/>
</dbReference>
<reference evidence="7 8" key="1">
    <citation type="journal article" date="2008" name="Nature">
        <title>The Trichoplax genome and the nature of placozoans.</title>
        <authorList>
            <person name="Srivastava M."/>
            <person name="Begovic E."/>
            <person name="Chapman J."/>
            <person name="Putnam N.H."/>
            <person name="Hellsten U."/>
            <person name="Kawashima T."/>
            <person name="Kuo A."/>
            <person name="Mitros T."/>
            <person name="Salamov A."/>
            <person name="Carpenter M.L."/>
            <person name="Signorovitch A.Y."/>
            <person name="Moreno M.A."/>
            <person name="Kamm K."/>
            <person name="Grimwood J."/>
            <person name="Schmutz J."/>
            <person name="Shapiro H."/>
            <person name="Grigoriev I.V."/>
            <person name="Buss L.W."/>
            <person name="Schierwater B."/>
            <person name="Dellaporta S.L."/>
            <person name="Rokhsar D.S."/>
        </authorList>
    </citation>
    <scope>NUCLEOTIDE SEQUENCE [LARGE SCALE GENOMIC DNA]</scope>
    <source>
        <strain evidence="7 8">Grell-BS-1999</strain>
    </source>
</reference>
<dbReference type="FunCoup" id="B3RP39">
    <property type="interactions" value="474"/>
</dbReference>
<feature type="coiled-coil region" evidence="5">
    <location>
        <begin position="244"/>
        <end position="287"/>
    </location>
</feature>
<dbReference type="PANTHER" id="PTHR13806:SF46">
    <property type="entry name" value="FLOTILLIN-1-RELATED"/>
    <property type="match status" value="1"/>
</dbReference>
<dbReference type="InParanoid" id="B3RP39"/>
<dbReference type="KEGG" id="tad:TRIADDRAFT_21614"/>
<keyword evidence="5" id="KW-0175">Coiled coil</keyword>
<comment type="subcellular location">
    <subcellularLocation>
        <location evidence="1">Membrane</location>
    </subcellularLocation>
</comment>